<evidence type="ECO:0000259" key="1">
    <source>
        <dbReference type="PROSITE" id="PS50853"/>
    </source>
</evidence>
<dbReference type="SUPFAM" id="SSF89372">
    <property type="entry name" value="Fucose-specific lectin"/>
    <property type="match status" value="1"/>
</dbReference>
<gene>
    <name evidence="2" type="ORF">UFOPK3166_00708</name>
</gene>
<dbReference type="InterPro" id="IPR013783">
    <property type="entry name" value="Ig-like_fold"/>
</dbReference>
<proteinExistence type="predicted"/>
<accession>A0A6J7A3J4</accession>
<name>A0A6J7A3J4_9ZZZZ</name>
<dbReference type="SUPFAM" id="SSF55486">
    <property type="entry name" value="Metalloproteases ('zincins'), catalytic domain"/>
    <property type="match status" value="1"/>
</dbReference>
<reference evidence="2" key="1">
    <citation type="submission" date="2020-05" db="EMBL/GenBank/DDBJ databases">
        <authorList>
            <person name="Chiriac C."/>
            <person name="Salcher M."/>
            <person name="Ghai R."/>
            <person name="Kavagutti S V."/>
        </authorList>
    </citation>
    <scope>NUCLEOTIDE SEQUENCE</scope>
</reference>
<dbReference type="GO" id="GO:0008237">
    <property type="term" value="F:metallopeptidase activity"/>
    <property type="evidence" value="ECO:0007669"/>
    <property type="project" value="InterPro"/>
</dbReference>
<dbReference type="Gene3D" id="3.40.390.10">
    <property type="entry name" value="Collagenase (Catalytic Domain)"/>
    <property type="match status" value="1"/>
</dbReference>
<feature type="domain" description="Fibronectin type-III" evidence="1">
    <location>
        <begin position="334"/>
        <end position="423"/>
    </location>
</feature>
<dbReference type="InterPro" id="IPR003961">
    <property type="entry name" value="FN3_dom"/>
</dbReference>
<evidence type="ECO:0000313" key="2">
    <source>
        <dbReference type="EMBL" id="CAB4827311.1"/>
    </source>
</evidence>
<organism evidence="2">
    <name type="scientific">freshwater metagenome</name>
    <dbReference type="NCBI Taxonomy" id="449393"/>
    <lineage>
        <taxon>unclassified sequences</taxon>
        <taxon>metagenomes</taxon>
        <taxon>ecological metagenomes</taxon>
    </lineage>
</organism>
<protein>
    <submittedName>
        <fullName evidence="2">Unannotated protein</fullName>
    </submittedName>
</protein>
<dbReference type="PROSITE" id="PS50853">
    <property type="entry name" value="FN3"/>
    <property type="match status" value="1"/>
</dbReference>
<dbReference type="CDD" id="cd00063">
    <property type="entry name" value="FN3"/>
    <property type="match status" value="1"/>
</dbReference>
<dbReference type="EMBL" id="CAFABD010000100">
    <property type="protein sequence ID" value="CAB4827311.1"/>
    <property type="molecule type" value="Genomic_DNA"/>
</dbReference>
<dbReference type="SMART" id="SM00060">
    <property type="entry name" value="FN3"/>
    <property type="match status" value="1"/>
</dbReference>
<dbReference type="Gene3D" id="2.60.40.10">
    <property type="entry name" value="Immunoglobulins"/>
    <property type="match status" value="1"/>
</dbReference>
<dbReference type="Pfam" id="PF00041">
    <property type="entry name" value="fn3"/>
    <property type="match status" value="1"/>
</dbReference>
<dbReference type="SUPFAM" id="SSF49265">
    <property type="entry name" value="Fibronectin type III"/>
    <property type="match status" value="1"/>
</dbReference>
<sequence>MRNLFGRRVGSATLVAALFAGIFLGAPAQALVRVAPSTVWGHTYAGTSPANSVNATSTSKPRSANIDAKSKFVVNYRNFPEWAKIEVQAAIDVWAANFQSSVPITVEATWGRSSSLGVLGSARPGNYYSGFEGAPDASLWYPSALANALAKKDLDKVSSEIIIQVNSTASWNQRGDSKPTTREYDLESVMLHELAHGLGFLSNNSYDSYFSYGSIDQPTPFDAYTQTPDGTRLADLASPSLELGVALQNDLVWGGPIATKVNGGVKPKLFTPNPYEAGSSVSHLDEKTFLNSGFDSVMTPNLDAGEVFHDPGPLLLAMMEDIRNKPPVGIATVIPQTPRNVRAIVSDSSAIVTFDAPVNMRTAQISTYVVKNLKTGQEKKSITSPVLMTGLKNGTSYSFSVYAINSIGSSNSAQTESVIPQSAWKATVIDSTADGKSATSATFNTVPTLAYTDSKSGALKLAMLNGKVWKKITVDGTGGTAGRTKNPITGQISMCVNGTGTKQLLHIFYSDSVDKDLRYATYDGKKFTFEIVDGNAPLLNNFEDPIRVKGNSDVSVSNACVASTSGIQVFYRDESQGILLGAVKKKGEEWNYELVDGDRKTDGRTTGDVAFHLRALGDAGTTYVIYDSVLIVNQKKEATSGAVRVATRTGLDENTWSYKSLDFTDGAVAVAGYDVSLAKVSNGIQATWMTASVLSIPKAENIRWVLLGAPTYIAQSSGGTFGTPGATFASDGKELAFGCEDRICVLDYSKASSSGIKLVTTAQNPEPLRMAWVTVSRVKYLLASVNGKLSLLKP</sequence>
<dbReference type="AlphaFoldDB" id="A0A6J7A3J4"/>
<dbReference type="InterPro" id="IPR036116">
    <property type="entry name" value="FN3_sf"/>
</dbReference>
<dbReference type="InterPro" id="IPR024079">
    <property type="entry name" value="MetalloPept_cat_dom_sf"/>
</dbReference>